<dbReference type="GO" id="GO:0005886">
    <property type="term" value="C:plasma membrane"/>
    <property type="evidence" value="ECO:0007669"/>
    <property type="project" value="TreeGrafter"/>
</dbReference>
<feature type="transmembrane region" description="Helical" evidence="6">
    <location>
        <begin position="124"/>
        <end position="144"/>
    </location>
</feature>
<feature type="transmembrane region" description="Helical" evidence="6">
    <location>
        <begin position="31"/>
        <end position="50"/>
    </location>
</feature>
<evidence type="ECO:0000256" key="1">
    <source>
        <dbReference type="ARBA" id="ARBA00004141"/>
    </source>
</evidence>
<accession>A0A1G2C726</accession>
<dbReference type="GO" id="GO:0032153">
    <property type="term" value="C:cell division site"/>
    <property type="evidence" value="ECO:0007669"/>
    <property type="project" value="TreeGrafter"/>
</dbReference>
<evidence type="ECO:0000256" key="3">
    <source>
        <dbReference type="ARBA" id="ARBA00022960"/>
    </source>
</evidence>
<comment type="caution">
    <text evidence="7">The sequence shown here is derived from an EMBL/GenBank/DDBJ whole genome shotgun (WGS) entry which is preliminary data.</text>
</comment>
<keyword evidence="3" id="KW-0133">Cell shape</keyword>
<evidence type="ECO:0000313" key="8">
    <source>
        <dbReference type="Proteomes" id="UP000176349"/>
    </source>
</evidence>
<feature type="transmembrane region" description="Helical" evidence="6">
    <location>
        <begin position="296"/>
        <end position="322"/>
    </location>
</feature>
<keyword evidence="4 6" id="KW-1133">Transmembrane helix</keyword>
<feature type="transmembrane region" description="Helical" evidence="6">
    <location>
        <begin position="7"/>
        <end position="25"/>
    </location>
</feature>
<dbReference type="PANTHER" id="PTHR30474">
    <property type="entry name" value="CELL CYCLE PROTEIN"/>
    <property type="match status" value="1"/>
</dbReference>
<feature type="transmembrane region" description="Helical" evidence="6">
    <location>
        <begin position="91"/>
        <end position="112"/>
    </location>
</feature>
<comment type="subcellular location">
    <subcellularLocation>
        <location evidence="1">Membrane</location>
        <topology evidence="1">Multi-pass membrane protein</topology>
    </subcellularLocation>
</comment>
<keyword evidence="2 6" id="KW-0812">Transmembrane</keyword>
<dbReference type="Proteomes" id="UP000176349">
    <property type="component" value="Unassembled WGS sequence"/>
</dbReference>
<evidence type="ECO:0000256" key="6">
    <source>
        <dbReference type="SAM" id="Phobius"/>
    </source>
</evidence>
<feature type="transmembrane region" description="Helical" evidence="6">
    <location>
        <begin position="62"/>
        <end position="85"/>
    </location>
</feature>
<reference evidence="7 8" key="1">
    <citation type="journal article" date="2016" name="Nat. Commun.">
        <title>Thousands of microbial genomes shed light on interconnected biogeochemical processes in an aquifer system.</title>
        <authorList>
            <person name="Anantharaman K."/>
            <person name="Brown C.T."/>
            <person name="Hug L.A."/>
            <person name="Sharon I."/>
            <person name="Castelle C.J."/>
            <person name="Probst A.J."/>
            <person name="Thomas B.C."/>
            <person name="Singh A."/>
            <person name="Wilkins M.J."/>
            <person name="Karaoz U."/>
            <person name="Brodie E.L."/>
            <person name="Williams K.H."/>
            <person name="Hubbard S.S."/>
            <person name="Banfield J.F."/>
        </authorList>
    </citation>
    <scope>NUCLEOTIDE SEQUENCE [LARGE SCALE GENOMIC DNA]</scope>
</reference>
<feature type="transmembrane region" description="Helical" evidence="6">
    <location>
        <begin position="174"/>
        <end position="192"/>
    </location>
</feature>
<dbReference type="PANTHER" id="PTHR30474:SF1">
    <property type="entry name" value="PEPTIDOGLYCAN GLYCOSYLTRANSFERASE MRDB"/>
    <property type="match status" value="1"/>
</dbReference>
<dbReference type="GO" id="GO:0015648">
    <property type="term" value="F:lipid-linked peptidoglycan transporter activity"/>
    <property type="evidence" value="ECO:0007669"/>
    <property type="project" value="TreeGrafter"/>
</dbReference>
<dbReference type="AlphaFoldDB" id="A0A1G2C726"/>
<feature type="transmembrane region" description="Helical" evidence="6">
    <location>
        <begin position="328"/>
        <end position="350"/>
    </location>
</feature>
<name>A0A1G2C726_9BACT</name>
<proteinExistence type="predicted"/>
<protein>
    <recommendedName>
        <fullName evidence="9">Rod shape-determining protein RodA</fullName>
    </recommendedName>
</protein>
<evidence type="ECO:0000256" key="2">
    <source>
        <dbReference type="ARBA" id="ARBA00022692"/>
    </source>
</evidence>
<dbReference type="GO" id="GO:0008360">
    <property type="term" value="P:regulation of cell shape"/>
    <property type="evidence" value="ECO:0007669"/>
    <property type="project" value="UniProtKB-KW"/>
</dbReference>
<organism evidence="7 8">
    <name type="scientific">Candidatus Liptonbacteria bacterium GWC1_60_9</name>
    <dbReference type="NCBI Taxonomy" id="1798645"/>
    <lineage>
        <taxon>Bacteria</taxon>
        <taxon>Candidatus Liptoniibacteriota</taxon>
    </lineage>
</organism>
<sequence length="353" mass="38222">MKAIARVQLLVPVGIVLAAGLLVFLSSARHLFWYQLLWITFGLIVFVAVERFDWRSLVNVRFLVSGVYAFGILLLVATLLLAPSVRGVRSWLFFGSFQFQASEFMKAALILLYAQFFSRGHMRIAHAGTLVTSFAFAALPAVLIALQPDLGSALILFFIWLGFVLVSGIRLRHLALAAILFAVLGALLWGVWLEEYQKERVIGLFVPERDPLGVNYNVIQSKIAVGSAGFFGKGFGQGTQVQLGFLPEASTDFALSAFIEEWGLAGGAVVVGAFLYLLVAILRIGAAAEKNFEKFICLGTVIMLSAHFAINAGSALGFLPVIGVPFPFLSYGGSNLLTSAFLVAIIHSIAART</sequence>
<feature type="transmembrane region" description="Helical" evidence="6">
    <location>
        <begin position="262"/>
        <end position="284"/>
    </location>
</feature>
<dbReference type="Pfam" id="PF01098">
    <property type="entry name" value="FTSW_RODA_SPOVE"/>
    <property type="match status" value="1"/>
</dbReference>
<feature type="transmembrane region" description="Helical" evidence="6">
    <location>
        <begin position="150"/>
        <end position="167"/>
    </location>
</feature>
<evidence type="ECO:0000256" key="4">
    <source>
        <dbReference type="ARBA" id="ARBA00022989"/>
    </source>
</evidence>
<evidence type="ECO:0000313" key="7">
    <source>
        <dbReference type="EMBL" id="OGY97202.1"/>
    </source>
</evidence>
<dbReference type="InterPro" id="IPR001182">
    <property type="entry name" value="FtsW/RodA"/>
</dbReference>
<evidence type="ECO:0000256" key="5">
    <source>
        <dbReference type="ARBA" id="ARBA00023136"/>
    </source>
</evidence>
<gene>
    <name evidence="7" type="ORF">A2128_01735</name>
</gene>
<keyword evidence="5 6" id="KW-0472">Membrane</keyword>
<dbReference type="EMBL" id="MHKV01000019">
    <property type="protein sequence ID" value="OGY97202.1"/>
    <property type="molecule type" value="Genomic_DNA"/>
</dbReference>
<dbReference type="GO" id="GO:0051301">
    <property type="term" value="P:cell division"/>
    <property type="evidence" value="ECO:0007669"/>
    <property type="project" value="InterPro"/>
</dbReference>
<evidence type="ECO:0008006" key="9">
    <source>
        <dbReference type="Google" id="ProtNLM"/>
    </source>
</evidence>